<keyword evidence="2" id="KW-1133">Transmembrane helix</keyword>
<feature type="compositionally biased region" description="Polar residues" evidence="1">
    <location>
        <begin position="102"/>
        <end position="111"/>
    </location>
</feature>
<reference evidence="3" key="1">
    <citation type="journal article" date="2014" name="BMC Genomics">
        <title>Characterizing the developmental transcriptome of the oriental fruit fly, Bactrocera dorsalis (Diptera: Tephritidae) through comparative genomic analysis with Drosophila melanogaster utilizing modENCODE datasets.</title>
        <authorList>
            <person name="Geib S.M."/>
            <person name="Calla B."/>
            <person name="Hall B."/>
            <person name="Hou S."/>
            <person name="Manoukis N.C."/>
        </authorList>
    </citation>
    <scope>NUCLEOTIDE SEQUENCE</scope>
    <source>
        <strain evidence="3">Punador</strain>
    </source>
</reference>
<sequence>MLIELNLQNLTQIFWTIIFVLNLYVVLLLYRMSKIYRTERKIKLLEVANIKEHIEFMRSRPDKSTSSAFSATGNFTTRSRFFEQFLDSEPAQLRSCMPIRSNFRSNSSTTAVDEDPDEQREQRLRTQKQHQSHRTKQLQMELQQNYHKAQKQRHQQEQLKTQQKPNQTRYRCEGSIMRQQAIPLRDPKVFEEVNTEDASYNSKVDDEHTLYISDSFGRVVHEIPFRECDYMDALQVVLGDQRWKIKKAWSERPN</sequence>
<organism evidence="3">
    <name type="scientific">Bactrocera dorsalis</name>
    <name type="common">Oriental fruit fly</name>
    <name type="synonym">Dacus dorsalis</name>
    <dbReference type="NCBI Taxonomy" id="27457"/>
    <lineage>
        <taxon>Eukaryota</taxon>
        <taxon>Metazoa</taxon>
        <taxon>Ecdysozoa</taxon>
        <taxon>Arthropoda</taxon>
        <taxon>Hexapoda</taxon>
        <taxon>Insecta</taxon>
        <taxon>Pterygota</taxon>
        <taxon>Neoptera</taxon>
        <taxon>Endopterygota</taxon>
        <taxon>Diptera</taxon>
        <taxon>Brachycera</taxon>
        <taxon>Muscomorpha</taxon>
        <taxon>Tephritoidea</taxon>
        <taxon>Tephritidae</taxon>
        <taxon>Bactrocera</taxon>
        <taxon>Bactrocera</taxon>
    </lineage>
</organism>
<proteinExistence type="predicted"/>
<keyword evidence="2" id="KW-0812">Transmembrane</keyword>
<dbReference type="EMBL" id="GAKP01005552">
    <property type="protein sequence ID" value="JAC53400.1"/>
    <property type="molecule type" value="Transcribed_RNA"/>
</dbReference>
<name>A0A034WGY4_BACDO</name>
<dbReference type="OrthoDB" id="8039907at2759"/>
<keyword evidence="2" id="KW-0472">Membrane</keyword>
<evidence type="ECO:0000313" key="3">
    <source>
        <dbReference type="EMBL" id="JAC53400.1"/>
    </source>
</evidence>
<feature type="compositionally biased region" description="Polar residues" evidence="1">
    <location>
        <begin position="158"/>
        <end position="168"/>
    </location>
</feature>
<evidence type="ECO:0000256" key="2">
    <source>
        <dbReference type="SAM" id="Phobius"/>
    </source>
</evidence>
<protein>
    <submittedName>
        <fullName evidence="3">Uncharacterized protein</fullName>
    </submittedName>
</protein>
<dbReference type="AlphaFoldDB" id="A0A034WGY4"/>
<feature type="transmembrane region" description="Helical" evidence="2">
    <location>
        <begin position="12"/>
        <end position="30"/>
    </location>
</feature>
<feature type="compositionally biased region" description="Basic residues" evidence="1">
    <location>
        <begin position="125"/>
        <end position="136"/>
    </location>
</feature>
<feature type="region of interest" description="Disordered" evidence="1">
    <location>
        <begin position="101"/>
        <end position="168"/>
    </location>
</feature>
<feature type="compositionally biased region" description="Polar residues" evidence="1">
    <location>
        <begin position="137"/>
        <end position="147"/>
    </location>
</feature>
<accession>A0A034WGY4</accession>
<evidence type="ECO:0000256" key="1">
    <source>
        <dbReference type="SAM" id="MobiDB-lite"/>
    </source>
</evidence>